<evidence type="ECO:0000313" key="5">
    <source>
        <dbReference type="EMBL" id="PRP86633.1"/>
    </source>
</evidence>
<dbReference type="SUPFAM" id="SSF54928">
    <property type="entry name" value="RNA-binding domain, RBD"/>
    <property type="match status" value="1"/>
</dbReference>
<proteinExistence type="predicted"/>
<dbReference type="InParanoid" id="A0A2P6NRN4"/>
<dbReference type="InterPro" id="IPR000504">
    <property type="entry name" value="RRM_dom"/>
</dbReference>
<gene>
    <name evidence="5" type="ORF">PROFUN_05112</name>
</gene>
<keyword evidence="1" id="KW-0694">RNA-binding</keyword>
<dbReference type="AlphaFoldDB" id="A0A2P6NRN4"/>
<name>A0A2P6NRN4_9EUKA</name>
<protein>
    <recommendedName>
        <fullName evidence="4">RRM domain-containing protein</fullName>
    </recommendedName>
</protein>
<reference evidence="5 6" key="1">
    <citation type="journal article" date="2018" name="Genome Biol. Evol.">
        <title>Multiple Roots of Fruiting Body Formation in Amoebozoa.</title>
        <authorList>
            <person name="Hillmann F."/>
            <person name="Forbes G."/>
            <person name="Novohradska S."/>
            <person name="Ferling I."/>
            <person name="Riege K."/>
            <person name="Groth M."/>
            <person name="Westermann M."/>
            <person name="Marz M."/>
            <person name="Spaller T."/>
            <person name="Winckler T."/>
            <person name="Schaap P."/>
            <person name="Glockner G."/>
        </authorList>
    </citation>
    <scope>NUCLEOTIDE SEQUENCE [LARGE SCALE GENOMIC DNA]</scope>
    <source>
        <strain evidence="5 6">Jena</strain>
    </source>
</reference>
<organism evidence="5 6">
    <name type="scientific">Planoprotostelium fungivorum</name>
    <dbReference type="NCBI Taxonomy" id="1890364"/>
    <lineage>
        <taxon>Eukaryota</taxon>
        <taxon>Amoebozoa</taxon>
        <taxon>Evosea</taxon>
        <taxon>Variosea</taxon>
        <taxon>Cavosteliida</taxon>
        <taxon>Cavosteliaceae</taxon>
        <taxon>Planoprotostelium</taxon>
    </lineage>
</organism>
<dbReference type="InterPro" id="IPR012677">
    <property type="entry name" value="Nucleotide-bd_a/b_plait_sf"/>
</dbReference>
<evidence type="ECO:0000256" key="3">
    <source>
        <dbReference type="SAM" id="SignalP"/>
    </source>
</evidence>
<evidence type="ECO:0000256" key="2">
    <source>
        <dbReference type="SAM" id="MobiDB-lite"/>
    </source>
</evidence>
<keyword evidence="6" id="KW-1185">Reference proteome</keyword>
<dbReference type="OrthoDB" id="7763451at2759"/>
<accession>A0A2P6NRN4</accession>
<dbReference type="Proteomes" id="UP000241769">
    <property type="component" value="Unassembled WGS sequence"/>
</dbReference>
<dbReference type="PANTHER" id="PTHR32343">
    <property type="entry name" value="SERINE/ARGININE-RICH SPLICING FACTOR"/>
    <property type="match status" value="1"/>
</dbReference>
<dbReference type="EMBL" id="MDYQ01000028">
    <property type="protein sequence ID" value="PRP86633.1"/>
    <property type="molecule type" value="Genomic_DNA"/>
</dbReference>
<evidence type="ECO:0000259" key="4">
    <source>
        <dbReference type="PROSITE" id="PS50102"/>
    </source>
</evidence>
<dbReference type="GO" id="GO:0003723">
    <property type="term" value="F:RNA binding"/>
    <property type="evidence" value="ECO:0007669"/>
    <property type="project" value="UniProtKB-UniRule"/>
</dbReference>
<feature type="compositionally biased region" description="Basic and acidic residues" evidence="2">
    <location>
        <begin position="293"/>
        <end position="313"/>
    </location>
</feature>
<dbReference type="Pfam" id="PF00076">
    <property type="entry name" value="RRM_1"/>
    <property type="match status" value="1"/>
</dbReference>
<feature type="signal peptide" evidence="3">
    <location>
        <begin position="1"/>
        <end position="31"/>
    </location>
</feature>
<evidence type="ECO:0000256" key="1">
    <source>
        <dbReference type="PROSITE-ProRule" id="PRU00176"/>
    </source>
</evidence>
<sequence length="328" mass="35557">MSRTVPIIPIPTFQYLPHLLIALFHLAPALCATTSNSSTTNRSKPINANIMTTNTEHSVQVSNISPSATEKTIADFFSFCGKISKLYLNKDQHTAVVQFDSESAAKTALLLTNALIIDRPIVVALIESPTATQNDASLGTPADPTQIPERDFGVPDEQRSKTSVVASLLAAGYVLGDSAIDKAREYDEKIGVAATAQAVVAQIQTKAQQIDQQFGISDKASAAKQVVEDHIKQVDEKYQISEKANLAVDVVKSTFQDVSRNVVNKVQENPASAQALERVQAAGTAVTSYIKDQKEQTTRAIDEKQRERGKVEQNGEQAIPSEVPEKQQ</sequence>
<feature type="region of interest" description="Disordered" evidence="2">
    <location>
        <begin position="293"/>
        <end position="328"/>
    </location>
</feature>
<dbReference type="InterPro" id="IPR035979">
    <property type="entry name" value="RBD_domain_sf"/>
</dbReference>
<dbReference type="PANTHER" id="PTHR32343:SF10">
    <property type="entry name" value="RNA-BINDING REGION RNP-1 DOMAIN-CONTAINING PROTEIN"/>
    <property type="match status" value="1"/>
</dbReference>
<dbReference type="Gene3D" id="3.30.70.330">
    <property type="match status" value="1"/>
</dbReference>
<comment type="caution">
    <text evidence="5">The sequence shown here is derived from an EMBL/GenBank/DDBJ whole genome shotgun (WGS) entry which is preliminary data.</text>
</comment>
<keyword evidence="3" id="KW-0732">Signal</keyword>
<dbReference type="FunCoup" id="A0A2P6NRN4">
    <property type="interactions" value="57"/>
</dbReference>
<dbReference type="PROSITE" id="PS50102">
    <property type="entry name" value="RRM"/>
    <property type="match status" value="1"/>
</dbReference>
<evidence type="ECO:0000313" key="6">
    <source>
        <dbReference type="Proteomes" id="UP000241769"/>
    </source>
</evidence>
<feature type="chain" id="PRO_5015119575" description="RRM domain-containing protein" evidence="3">
    <location>
        <begin position="32"/>
        <end position="328"/>
    </location>
</feature>
<dbReference type="SMART" id="SM00360">
    <property type="entry name" value="RRM"/>
    <property type="match status" value="1"/>
</dbReference>
<feature type="domain" description="RRM" evidence="4">
    <location>
        <begin position="57"/>
        <end position="128"/>
    </location>
</feature>